<dbReference type="Proteomes" id="UP000249700">
    <property type="component" value="Unassembled WGS sequence"/>
</dbReference>
<keyword evidence="2" id="KW-0732">Signal</keyword>
<dbReference type="Gene3D" id="3.40.190.10">
    <property type="entry name" value="Periplasmic binding protein-like II"/>
    <property type="match status" value="2"/>
</dbReference>
<dbReference type="PANTHER" id="PTHR31528">
    <property type="entry name" value="4-AMINO-5-HYDROXYMETHYL-2-METHYLPYRIMIDINE PHOSPHATE SYNTHASE THI11-RELATED"/>
    <property type="match status" value="1"/>
</dbReference>
<organism evidence="4 5">
    <name type="scientific">Onishia taeanensis</name>
    <dbReference type="NCBI Taxonomy" id="284577"/>
    <lineage>
        <taxon>Bacteria</taxon>
        <taxon>Pseudomonadati</taxon>
        <taxon>Pseudomonadota</taxon>
        <taxon>Gammaproteobacteria</taxon>
        <taxon>Oceanospirillales</taxon>
        <taxon>Halomonadaceae</taxon>
        <taxon>Onishia</taxon>
    </lineage>
</organism>
<feature type="signal peptide" evidence="2">
    <location>
        <begin position="1"/>
        <end position="35"/>
    </location>
</feature>
<dbReference type="EMBL" id="QLSX01000015">
    <property type="protein sequence ID" value="RAR57367.1"/>
    <property type="molecule type" value="Genomic_DNA"/>
</dbReference>
<comment type="caution">
    <text evidence="4">The sequence shown here is derived from an EMBL/GenBank/DDBJ whole genome shotgun (WGS) entry which is preliminary data.</text>
</comment>
<feature type="compositionally biased region" description="Polar residues" evidence="1">
    <location>
        <begin position="43"/>
        <end position="65"/>
    </location>
</feature>
<dbReference type="SUPFAM" id="SSF53850">
    <property type="entry name" value="Periplasmic binding protein-like II"/>
    <property type="match status" value="1"/>
</dbReference>
<dbReference type="InterPro" id="IPR015168">
    <property type="entry name" value="SsuA/THI5"/>
</dbReference>
<dbReference type="AlphaFoldDB" id="A0A328XHJ7"/>
<protein>
    <submittedName>
        <fullName evidence="4">Putative hydroxymethylpyrimidine transport system substrate-binding protein</fullName>
    </submittedName>
</protein>
<name>A0A328XHJ7_9GAMM</name>
<reference evidence="4 5" key="1">
    <citation type="submission" date="2018-06" db="EMBL/GenBank/DDBJ databases">
        <title>Comparative analysis of microorganisms from saline springs in Andes Mountain Range, Colombia.</title>
        <authorList>
            <person name="Rubin E."/>
        </authorList>
    </citation>
    <scope>NUCLEOTIDE SEQUENCE [LARGE SCALE GENOMIC DNA]</scope>
    <source>
        <strain evidence="4 5">USBA-857</strain>
    </source>
</reference>
<accession>A0A328XHJ7</accession>
<proteinExistence type="predicted"/>
<feature type="domain" description="SsuA/THI5-like" evidence="3">
    <location>
        <begin position="127"/>
        <end position="340"/>
    </location>
</feature>
<evidence type="ECO:0000256" key="1">
    <source>
        <dbReference type="SAM" id="MobiDB-lite"/>
    </source>
</evidence>
<feature type="compositionally biased region" description="Polar residues" evidence="1">
    <location>
        <begin position="74"/>
        <end position="94"/>
    </location>
</feature>
<dbReference type="GO" id="GO:0009228">
    <property type="term" value="P:thiamine biosynthetic process"/>
    <property type="evidence" value="ECO:0007669"/>
    <property type="project" value="InterPro"/>
</dbReference>
<feature type="chain" id="PRO_5016293465" evidence="2">
    <location>
        <begin position="36"/>
        <end position="408"/>
    </location>
</feature>
<dbReference type="Pfam" id="PF09084">
    <property type="entry name" value="NMT1"/>
    <property type="match status" value="1"/>
</dbReference>
<sequence length="408" mass="44011">MTTCSMLPFRRTARLTRLMLAMLLAATLAIAPAWAQSADDKTQTQAPSASDEASTEASPQPSPQSLPGEAASGDSPSASKQDAPSGSEPKTTETVIEVPSVVQGSPEPIEPPPTRELRLVLDWYPSPQHAALLIAKAHGELKRRGVSLTITTPADPSVPAKLVAAGRADLAVGREPQLHMLIDKGLPLVRVATLIDTPLSSLIVREDSDITDITDLAGKTLGYAFQDSINPVLATMLNHHGMTLNDVTLEKIDFAMVRALAEKSVDALIGAPRNVIPALLGQEGVPTRRFLPEEHGLPLHDGLVLIANRDHLNAKRDDIDHLLGALEEATNWMINHPDEAWALLVNQEPSLESDANQQAWEASLRRMSPSPAMLNDSRYASFEHFLKKKAFIDEITSLKRLAVDPGSS</sequence>
<dbReference type="PANTHER" id="PTHR31528:SF3">
    <property type="entry name" value="THIAMINE BIOSYNTHESIS PROTEIN HI_0357-RELATED"/>
    <property type="match status" value="1"/>
</dbReference>
<dbReference type="InterPro" id="IPR027939">
    <property type="entry name" value="NMT1/THI5"/>
</dbReference>
<gene>
    <name evidence="4" type="ORF">BCL93_11543</name>
</gene>
<evidence type="ECO:0000259" key="3">
    <source>
        <dbReference type="Pfam" id="PF09084"/>
    </source>
</evidence>
<evidence type="ECO:0000256" key="2">
    <source>
        <dbReference type="SAM" id="SignalP"/>
    </source>
</evidence>
<evidence type="ECO:0000313" key="5">
    <source>
        <dbReference type="Proteomes" id="UP000249700"/>
    </source>
</evidence>
<feature type="region of interest" description="Disordered" evidence="1">
    <location>
        <begin position="35"/>
        <end position="112"/>
    </location>
</feature>
<evidence type="ECO:0000313" key="4">
    <source>
        <dbReference type="EMBL" id="RAR57367.1"/>
    </source>
</evidence>